<dbReference type="Pfam" id="PF21787">
    <property type="entry name" value="TNP-like_RNaseH_N"/>
    <property type="match status" value="1"/>
</dbReference>
<reference evidence="2 3" key="1">
    <citation type="submission" date="2016-03" db="EMBL/GenBank/DDBJ databases">
        <title>EvidentialGene: Evidence-directed Construction of Genes on Genomes.</title>
        <authorList>
            <person name="Gilbert D.G."/>
            <person name="Choi J.-H."/>
            <person name="Mockaitis K."/>
            <person name="Colbourne J."/>
            <person name="Pfrender M."/>
        </authorList>
    </citation>
    <scope>NUCLEOTIDE SEQUENCE [LARGE SCALE GENOMIC DNA]</scope>
    <source>
        <strain evidence="2 3">Xinb3</strain>
        <tissue evidence="2">Complete organism</tissue>
    </source>
</reference>
<organism evidence="2 3">
    <name type="scientific">Daphnia magna</name>
    <dbReference type="NCBI Taxonomy" id="35525"/>
    <lineage>
        <taxon>Eukaryota</taxon>
        <taxon>Metazoa</taxon>
        <taxon>Ecdysozoa</taxon>
        <taxon>Arthropoda</taxon>
        <taxon>Crustacea</taxon>
        <taxon>Branchiopoda</taxon>
        <taxon>Diplostraca</taxon>
        <taxon>Cladocera</taxon>
        <taxon>Anomopoda</taxon>
        <taxon>Daphniidae</taxon>
        <taxon>Daphnia</taxon>
    </lineage>
</organism>
<evidence type="ECO:0000259" key="1">
    <source>
        <dbReference type="Pfam" id="PF21787"/>
    </source>
</evidence>
<proteinExistence type="predicted"/>
<evidence type="ECO:0000313" key="2">
    <source>
        <dbReference type="EMBL" id="KZS07386.1"/>
    </source>
</evidence>
<comment type="caution">
    <text evidence="2">The sequence shown here is derived from an EMBL/GenBank/DDBJ whole genome shotgun (WGS) entry which is preliminary data.</text>
</comment>
<feature type="domain" description="Transposable element P transposase-like RNase H" evidence="1">
    <location>
        <begin position="196"/>
        <end position="292"/>
    </location>
</feature>
<gene>
    <name evidence="2" type="ORF">APZ42_028933</name>
</gene>
<dbReference type="InterPro" id="IPR048365">
    <property type="entry name" value="TNP-like_RNaseH_N"/>
</dbReference>
<accession>A0A164Q2Z7</accession>
<dbReference type="EMBL" id="LRGB01002485">
    <property type="protein sequence ID" value="KZS07386.1"/>
    <property type="molecule type" value="Genomic_DNA"/>
</dbReference>
<name>A0A164Q2Z7_9CRUS</name>
<dbReference type="Proteomes" id="UP000076858">
    <property type="component" value="Unassembled WGS sequence"/>
</dbReference>
<dbReference type="OrthoDB" id="6376755at2759"/>
<protein>
    <recommendedName>
        <fullName evidence="1">Transposable element P transposase-like RNase H domain-containing protein</fullName>
    </recommendedName>
</protein>
<keyword evidence="3" id="KW-1185">Reference proteome</keyword>
<evidence type="ECO:0000313" key="3">
    <source>
        <dbReference type="Proteomes" id="UP000076858"/>
    </source>
</evidence>
<dbReference type="AlphaFoldDB" id="A0A164Q2Z7"/>
<sequence>MTDYIATDVGGCITYREPTVNVSQPQSMSGDTTMLHEQELPVQNEQTTSFDLNSLTRIIIMEKIETLDQKVEALRKVKVHKMAAADFDHHKCVVETNFKDLPVKSTAVVEAMDISLRDNTLAISLQQSVIRTFFAHGKALQKEKHGKGMRYEASFLLEALVLKMKNNAAYKHLRNNKMLPLPAPSTIRKLISSSDCNFGMDELALENIQSALKEYSADNIARFRCLKWDEIHLVKGIKFDTRRRVWDGIVNYGSDFPDLPGDTIADHALVVIFRPYLLNWIKPIASYATRSSACFHIT</sequence>